<keyword evidence="4 8" id="KW-0653">Protein transport</keyword>
<evidence type="ECO:0000256" key="5">
    <source>
        <dbReference type="ARBA" id="ARBA00022989"/>
    </source>
</evidence>
<dbReference type="InterPro" id="IPR007305">
    <property type="entry name" value="Vesicle_transpt_Got1/SFT2"/>
</dbReference>
<dbReference type="AlphaFoldDB" id="A0A060SZB7"/>
<dbReference type="InterPro" id="IPR011691">
    <property type="entry name" value="Vesicle_transpt_SFT2"/>
</dbReference>
<comment type="similarity">
    <text evidence="7 8">Belongs to the SFT2 family.</text>
</comment>
<keyword evidence="3 8" id="KW-0812">Transmembrane</keyword>
<evidence type="ECO:0000256" key="1">
    <source>
        <dbReference type="ARBA" id="ARBA00004141"/>
    </source>
</evidence>
<gene>
    <name evidence="10" type="ORF">GNLVRS02_ARAD1A19338g</name>
</gene>
<feature type="compositionally biased region" description="Polar residues" evidence="9">
    <location>
        <begin position="8"/>
        <end position="21"/>
    </location>
</feature>
<reference evidence="10" key="2">
    <citation type="submission" date="2014-06" db="EMBL/GenBank/DDBJ databases">
        <title>The complete genome of Blastobotrys (Arxula) adeninivorans LS3 - a yeast of biotechnological interest.</title>
        <authorList>
            <person name="Kunze G."/>
            <person name="Gaillardin C."/>
            <person name="Czernicka M."/>
            <person name="Durrens P."/>
            <person name="Martin T."/>
            <person name="Boer E."/>
            <person name="Gabaldon T."/>
            <person name="Cruz J."/>
            <person name="Talla E."/>
            <person name="Marck C."/>
            <person name="Goffeau A."/>
            <person name="Barbe V."/>
            <person name="Baret P."/>
            <person name="Baronian K."/>
            <person name="Beier S."/>
            <person name="Bleykasten C."/>
            <person name="Bode R."/>
            <person name="Casaregola S."/>
            <person name="Despons L."/>
            <person name="Fairhead C."/>
            <person name="Giersberg M."/>
            <person name="Gierski P."/>
            <person name="Hahnel U."/>
            <person name="Hartmann A."/>
            <person name="Jankowska D."/>
            <person name="Jubin C."/>
            <person name="Jung P."/>
            <person name="Lafontaine I."/>
            <person name="Leh-Louis V."/>
            <person name="Lemaire M."/>
            <person name="Marcet-Houben M."/>
            <person name="Mascher M."/>
            <person name="Morel G."/>
            <person name="Richard G.-F."/>
            <person name="Riechen J."/>
            <person name="Sacerdot C."/>
            <person name="Sarkar A."/>
            <person name="Savel G."/>
            <person name="Schacherer J."/>
            <person name="Sherman D."/>
            <person name="Straub M.-L."/>
            <person name="Stein N."/>
            <person name="Thierry A."/>
            <person name="Trautwein-Schult A."/>
            <person name="Westhof E."/>
            <person name="Worch S."/>
            <person name="Dujon B."/>
            <person name="Souciet J.-L."/>
            <person name="Wincker P."/>
            <person name="Scholz U."/>
            <person name="Neuveglise N."/>
        </authorList>
    </citation>
    <scope>NUCLEOTIDE SEQUENCE</scope>
    <source>
        <strain evidence="10">LS3</strain>
    </source>
</reference>
<evidence type="ECO:0000256" key="2">
    <source>
        <dbReference type="ARBA" id="ARBA00022448"/>
    </source>
</evidence>
<protein>
    <recommendedName>
        <fullName evidence="8">Protein transport protein SFT2</fullName>
    </recommendedName>
</protein>
<evidence type="ECO:0000256" key="6">
    <source>
        <dbReference type="ARBA" id="ARBA00023136"/>
    </source>
</evidence>
<dbReference type="GO" id="GO:0015031">
    <property type="term" value="P:protein transport"/>
    <property type="evidence" value="ECO:0007669"/>
    <property type="project" value="UniProtKB-KW"/>
</dbReference>
<feature type="transmembrane region" description="Helical" evidence="8">
    <location>
        <begin position="77"/>
        <end position="102"/>
    </location>
</feature>
<reference evidence="10" key="1">
    <citation type="submission" date="2014-02" db="EMBL/GenBank/DDBJ databases">
        <authorList>
            <person name="Genoscope - CEA"/>
        </authorList>
    </citation>
    <scope>NUCLEOTIDE SEQUENCE</scope>
    <source>
        <strain evidence="10">LS3</strain>
    </source>
</reference>
<dbReference type="Pfam" id="PF04178">
    <property type="entry name" value="Got1"/>
    <property type="match status" value="1"/>
</dbReference>
<feature type="transmembrane region" description="Helical" evidence="8">
    <location>
        <begin position="140"/>
        <end position="160"/>
    </location>
</feature>
<feature type="transmembrane region" description="Helical" evidence="8">
    <location>
        <begin position="166"/>
        <end position="189"/>
    </location>
</feature>
<accession>A0A060SZB7</accession>
<dbReference type="GO" id="GO:0000139">
    <property type="term" value="C:Golgi membrane"/>
    <property type="evidence" value="ECO:0007669"/>
    <property type="project" value="UniProtKB-SubCell"/>
</dbReference>
<name>A0A060SZB7_BLAAD</name>
<comment type="function">
    <text evidence="8">Nonessential protein required for the fusion of transport vesicles derived from the endocytic pathway with the Golgi complex.</text>
</comment>
<evidence type="ECO:0000256" key="7">
    <source>
        <dbReference type="ARBA" id="ARBA00025800"/>
    </source>
</evidence>
<keyword evidence="5 8" id="KW-1133">Transmembrane helix</keyword>
<evidence type="ECO:0000256" key="3">
    <source>
        <dbReference type="ARBA" id="ARBA00022692"/>
    </source>
</evidence>
<dbReference type="PANTHER" id="PTHR23137:SF36">
    <property type="entry name" value="VESICLE TRANSPORT PROTEIN SFT2C"/>
    <property type="match status" value="1"/>
</dbReference>
<comment type="subcellular location">
    <subcellularLocation>
        <location evidence="8">Golgi apparatus membrane</location>
        <topology evidence="8">Multi-pass membrane protein</topology>
    </subcellularLocation>
    <subcellularLocation>
        <location evidence="1">Membrane</location>
        <topology evidence="1">Multi-pass membrane protein</topology>
    </subcellularLocation>
</comment>
<keyword evidence="8" id="KW-0333">Golgi apparatus</keyword>
<evidence type="ECO:0000256" key="8">
    <source>
        <dbReference type="RuleBase" id="RU363111"/>
    </source>
</evidence>
<organism evidence="10">
    <name type="scientific">Blastobotrys adeninivorans</name>
    <name type="common">Yeast</name>
    <name type="synonym">Arxula adeninivorans</name>
    <dbReference type="NCBI Taxonomy" id="409370"/>
    <lineage>
        <taxon>Eukaryota</taxon>
        <taxon>Fungi</taxon>
        <taxon>Dikarya</taxon>
        <taxon>Ascomycota</taxon>
        <taxon>Saccharomycotina</taxon>
        <taxon>Dipodascomycetes</taxon>
        <taxon>Dipodascales</taxon>
        <taxon>Trichomonascaceae</taxon>
        <taxon>Blastobotrys</taxon>
    </lineage>
</organism>
<dbReference type="PANTHER" id="PTHR23137">
    <property type="entry name" value="VESICLE TRANSPORT PROTEIN-RELATED"/>
    <property type="match status" value="1"/>
</dbReference>
<keyword evidence="2 8" id="KW-0813">Transport</keyword>
<feature type="transmembrane region" description="Helical" evidence="8">
    <location>
        <begin position="108"/>
        <end position="128"/>
    </location>
</feature>
<evidence type="ECO:0000313" key="10">
    <source>
        <dbReference type="EMBL" id="CDP33869.1"/>
    </source>
</evidence>
<evidence type="ECO:0000256" key="4">
    <source>
        <dbReference type="ARBA" id="ARBA00022927"/>
    </source>
</evidence>
<dbReference type="GO" id="GO:0016192">
    <property type="term" value="P:vesicle-mediated transport"/>
    <property type="evidence" value="ECO:0007669"/>
    <property type="project" value="InterPro"/>
</dbReference>
<evidence type="ECO:0000256" key="9">
    <source>
        <dbReference type="SAM" id="MobiDB-lite"/>
    </source>
</evidence>
<proteinExistence type="inferred from homology"/>
<dbReference type="PhylomeDB" id="A0A060SZB7"/>
<feature type="region of interest" description="Disordered" evidence="9">
    <location>
        <begin position="1"/>
        <end position="24"/>
    </location>
</feature>
<dbReference type="EMBL" id="HG937691">
    <property type="protein sequence ID" value="CDP33869.1"/>
    <property type="molecule type" value="Genomic_DNA"/>
</dbReference>
<keyword evidence="6 8" id="KW-0472">Membrane</keyword>
<sequence>MEGAFRAQLSSWRNGLPSASNAEAPRSDSFFERVKTWNPFSGSSYIALPITERERGREQPDIVQEPSWFTLSRWDRLLVFGICLAGAVACFTLCFVILPVLALKPRKFALLWTLGSLLFVISFGVLQGPMSYLQHIFSGARLPFTVGYFGSIFMTLYFSVGLRSTLLTIISVVIQIVAALWYTVSYFPMGTQSLRFASRLGARQVTSWVNSY</sequence>